<organism evidence="2 3">
    <name type="scientific">Litoreibacter roseus</name>
    <dbReference type="NCBI Taxonomy" id="2601869"/>
    <lineage>
        <taxon>Bacteria</taxon>
        <taxon>Pseudomonadati</taxon>
        <taxon>Pseudomonadota</taxon>
        <taxon>Alphaproteobacteria</taxon>
        <taxon>Rhodobacterales</taxon>
        <taxon>Roseobacteraceae</taxon>
        <taxon>Litoreibacter</taxon>
    </lineage>
</organism>
<feature type="transmembrane region" description="Helical" evidence="1">
    <location>
        <begin position="51"/>
        <end position="70"/>
    </location>
</feature>
<keyword evidence="3" id="KW-1185">Reference proteome</keyword>
<dbReference type="Proteomes" id="UP000436822">
    <property type="component" value="Unassembled WGS sequence"/>
</dbReference>
<comment type="caution">
    <text evidence="2">The sequence shown here is derived from an EMBL/GenBank/DDBJ whole genome shotgun (WGS) entry which is preliminary data.</text>
</comment>
<accession>A0A6N6JGY2</accession>
<reference evidence="2 3" key="1">
    <citation type="submission" date="2019-12" db="EMBL/GenBank/DDBJ databases">
        <title>Litoreibacter badius sp. nov., a novel bacteriochlorophyll a-containing bacterium in the genus Litoreibacter.</title>
        <authorList>
            <person name="Kanamuro M."/>
            <person name="Takabe Y."/>
            <person name="Mori K."/>
            <person name="Takaichi S."/>
            <person name="Hanada S."/>
        </authorList>
    </citation>
    <scope>NUCLEOTIDE SEQUENCE [LARGE SCALE GENOMIC DNA]</scope>
    <source>
        <strain evidence="2 3">K6</strain>
    </source>
</reference>
<proteinExistence type="predicted"/>
<gene>
    <name evidence="2" type="ORF">KIN_24490</name>
</gene>
<evidence type="ECO:0000313" key="2">
    <source>
        <dbReference type="EMBL" id="GFE65375.1"/>
    </source>
</evidence>
<keyword evidence="1" id="KW-0472">Membrane</keyword>
<keyword evidence="1" id="KW-0812">Transmembrane</keyword>
<evidence type="ECO:0000313" key="3">
    <source>
        <dbReference type="Proteomes" id="UP000436822"/>
    </source>
</evidence>
<protein>
    <submittedName>
        <fullName evidence="2">Uncharacterized protein</fullName>
    </submittedName>
</protein>
<sequence>MPDVNQQRFNERVKKIAHKADPNVRVERRVSKDGLVVEVARRKRKTRLIPYKSILIAATLFVTVKGFILAELGEAVYVNRIETMRSGSAGEIAAAFLLDMDPATKAIAQLLDRFVFE</sequence>
<name>A0A6N6JGY2_9RHOB</name>
<evidence type="ECO:0000256" key="1">
    <source>
        <dbReference type="SAM" id="Phobius"/>
    </source>
</evidence>
<keyword evidence="1" id="KW-1133">Transmembrane helix</keyword>
<dbReference type="AlphaFoldDB" id="A0A6N6JGY2"/>
<dbReference type="EMBL" id="BLJE01000002">
    <property type="protein sequence ID" value="GFE65375.1"/>
    <property type="molecule type" value="Genomic_DNA"/>
</dbReference>